<dbReference type="InterPro" id="IPR005625">
    <property type="entry name" value="PepSY-ass_TM"/>
</dbReference>
<keyword evidence="1" id="KW-0812">Transmembrane</keyword>
<sequence length="236" mass="25534">MGLALALPLLWLCVTGVILNHSAELRLDQRTLSSPFLNRLYLDLPKRDEGKTLAVGKRQVTQWGDDLFLDEGLLPLSGELIGAISLGPNLLLGTRDHLYLLGPNGELIDSLGEASLPEHPLKALIANPEAVLVTEEGSYALDGDLLDFPAAETPGDAEPKFLSLADSEQDVLAKELELTLIAQSPVSFYRVLLDLHKFAFLGGLGKWVLTLSTLGLIVLLATGLKLLKQRKRATPS</sequence>
<name>A0A918WJD0_9BACT</name>
<dbReference type="EMBL" id="BMXI01000006">
    <property type="protein sequence ID" value="GHC51804.1"/>
    <property type="molecule type" value="Genomic_DNA"/>
</dbReference>
<protein>
    <recommendedName>
        <fullName evidence="4">PepSY domain-containing protein</fullName>
    </recommendedName>
</protein>
<feature type="transmembrane region" description="Helical" evidence="1">
    <location>
        <begin position="207"/>
        <end position="227"/>
    </location>
</feature>
<keyword evidence="3" id="KW-1185">Reference proteome</keyword>
<reference evidence="2" key="1">
    <citation type="journal article" date="2014" name="Int. J. Syst. Evol. Microbiol.">
        <title>Complete genome sequence of Corynebacterium casei LMG S-19264T (=DSM 44701T), isolated from a smear-ripened cheese.</title>
        <authorList>
            <consortium name="US DOE Joint Genome Institute (JGI-PGF)"/>
            <person name="Walter F."/>
            <person name="Albersmeier A."/>
            <person name="Kalinowski J."/>
            <person name="Ruckert C."/>
        </authorList>
    </citation>
    <scope>NUCLEOTIDE SEQUENCE</scope>
    <source>
        <strain evidence="2">KCTC 12988</strain>
    </source>
</reference>
<evidence type="ECO:0000256" key="1">
    <source>
        <dbReference type="SAM" id="Phobius"/>
    </source>
</evidence>
<dbReference type="Pfam" id="PF03929">
    <property type="entry name" value="PepSY_TM"/>
    <property type="match status" value="1"/>
</dbReference>
<dbReference type="Proteomes" id="UP000644507">
    <property type="component" value="Unassembled WGS sequence"/>
</dbReference>
<keyword evidence="1" id="KW-0472">Membrane</keyword>
<proteinExistence type="predicted"/>
<evidence type="ECO:0000313" key="2">
    <source>
        <dbReference type="EMBL" id="GHC51804.1"/>
    </source>
</evidence>
<accession>A0A918WJD0</accession>
<reference evidence="2" key="2">
    <citation type="submission" date="2020-09" db="EMBL/GenBank/DDBJ databases">
        <authorList>
            <person name="Sun Q."/>
            <person name="Kim S."/>
        </authorList>
    </citation>
    <scope>NUCLEOTIDE SEQUENCE</scope>
    <source>
        <strain evidence="2">KCTC 12988</strain>
    </source>
</reference>
<evidence type="ECO:0000313" key="3">
    <source>
        <dbReference type="Proteomes" id="UP000644507"/>
    </source>
</evidence>
<evidence type="ECO:0008006" key="4">
    <source>
        <dbReference type="Google" id="ProtNLM"/>
    </source>
</evidence>
<keyword evidence="1" id="KW-1133">Transmembrane helix</keyword>
<comment type="caution">
    <text evidence="2">The sequence shown here is derived from an EMBL/GenBank/DDBJ whole genome shotgun (WGS) entry which is preliminary data.</text>
</comment>
<dbReference type="AlphaFoldDB" id="A0A918WJD0"/>
<organism evidence="2 3">
    <name type="scientific">Roseibacillus persicicus</name>
    <dbReference type="NCBI Taxonomy" id="454148"/>
    <lineage>
        <taxon>Bacteria</taxon>
        <taxon>Pseudomonadati</taxon>
        <taxon>Verrucomicrobiota</taxon>
        <taxon>Verrucomicrobiia</taxon>
        <taxon>Verrucomicrobiales</taxon>
        <taxon>Verrucomicrobiaceae</taxon>
        <taxon>Roseibacillus</taxon>
    </lineage>
</organism>
<gene>
    <name evidence="2" type="ORF">GCM10007100_17590</name>
</gene>